<dbReference type="PROSITE" id="PS50850">
    <property type="entry name" value="MFS"/>
    <property type="match status" value="1"/>
</dbReference>
<sequence length="251" mass="27879">MSLTSEEHDIEDIRLPPPLTLPPPSPPPSSSPLPPPLPLPSHHHHQHHLTKFKVEIQQTDEIIVQDALNETVVNVKRQLNKLLSSHICDFGFGKFNFKVLAISALICMNAAFGMLSIGFILPTAACDFKMTTEDKGHLTISTMLGMLSGSYFWGCLADTKGRRISLLACVFLHGGSEFLASLIPFYWGFVLIKFISGLAICGQLTMLYTYLAEFQPIKKRDLFLSWMETAWVMGMVIVSCSLGYGPVKLKI</sequence>
<feature type="domain" description="Major facilitator superfamily (MFS) profile" evidence="8">
    <location>
        <begin position="99"/>
        <end position="251"/>
    </location>
</feature>
<feature type="transmembrane region" description="Helical" evidence="7">
    <location>
        <begin position="189"/>
        <end position="211"/>
    </location>
</feature>
<keyword evidence="2" id="KW-0813">Transport</keyword>
<dbReference type="PANTHER" id="PTHR23511:SF38">
    <property type="entry name" value="SYNAPTIC VESICLE 2-RELATED PROTEIN-LIKE PROTEIN"/>
    <property type="match status" value="1"/>
</dbReference>
<evidence type="ECO:0000256" key="2">
    <source>
        <dbReference type="ARBA" id="ARBA00022448"/>
    </source>
</evidence>
<evidence type="ECO:0000259" key="8">
    <source>
        <dbReference type="PROSITE" id="PS50850"/>
    </source>
</evidence>
<keyword evidence="5 7" id="KW-0472">Membrane</keyword>
<feature type="transmembrane region" description="Helical" evidence="7">
    <location>
        <begin position="137"/>
        <end position="157"/>
    </location>
</feature>
<accession>A0ABD2B9N5</accession>
<evidence type="ECO:0000313" key="10">
    <source>
        <dbReference type="Proteomes" id="UP001607302"/>
    </source>
</evidence>
<dbReference type="Gene3D" id="1.20.1250.20">
    <property type="entry name" value="MFS general substrate transporter like domains"/>
    <property type="match status" value="1"/>
</dbReference>
<dbReference type="AlphaFoldDB" id="A0ABD2B9N5"/>
<reference evidence="9 10" key="1">
    <citation type="journal article" date="2024" name="Ann. Entomol. Soc. Am.">
        <title>Genomic analyses of the southern and eastern yellowjacket wasps (Hymenoptera: Vespidae) reveal evolutionary signatures of social life.</title>
        <authorList>
            <person name="Catto M.A."/>
            <person name="Caine P.B."/>
            <person name="Orr S.E."/>
            <person name="Hunt B.G."/>
            <person name="Goodisman M.A.D."/>
        </authorList>
    </citation>
    <scope>NUCLEOTIDE SEQUENCE [LARGE SCALE GENOMIC DNA]</scope>
    <source>
        <strain evidence="9">233</strain>
        <tissue evidence="9">Head and thorax</tissue>
    </source>
</reference>
<feature type="region of interest" description="Disordered" evidence="6">
    <location>
        <begin position="1"/>
        <end position="44"/>
    </location>
</feature>
<name>A0ABD2B9N5_VESSQ</name>
<evidence type="ECO:0000256" key="7">
    <source>
        <dbReference type="SAM" id="Phobius"/>
    </source>
</evidence>
<evidence type="ECO:0000256" key="1">
    <source>
        <dbReference type="ARBA" id="ARBA00004141"/>
    </source>
</evidence>
<proteinExistence type="predicted"/>
<dbReference type="InterPro" id="IPR011701">
    <property type="entry name" value="MFS"/>
</dbReference>
<evidence type="ECO:0000256" key="5">
    <source>
        <dbReference type="ARBA" id="ARBA00023136"/>
    </source>
</evidence>
<evidence type="ECO:0000256" key="3">
    <source>
        <dbReference type="ARBA" id="ARBA00022692"/>
    </source>
</evidence>
<dbReference type="InterPro" id="IPR020846">
    <property type="entry name" value="MFS_dom"/>
</dbReference>
<evidence type="ECO:0000256" key="6">
    <source>
        <dbReference type="SAM" id="MobiDB-lite"/>
    </source>
</evidence>
<feature type="transmembrane region" description="Helical" evidence="7">
    <location>
        <begin position="223"/>
        <end position="244"/>
    </location>
</feature>
<protein>
    <submittedName>
        <fullName evidence="9">Synaptic vesicle glycoprotein 2C-like isoform X2</fullName>
    </submittedName>
</protein>
<comment type="subcellular location">
    <subcellularLocation>
        <location evidence="1">Membrane</location>
        <topology evidence="1">Multi-pass membrane protein</topology>
    </subcellularLocation>
</comment>
<evidence type="ECO:0000313" key="9">
    <source>
        <dbReference type="EMBL" id="KAL2729400.1"/>
    </source>
</evidence>
<dbReference type="Pfam" id="PF07690">
    <property type="entry name" value="MFS_1"/>
    <property type="match status" value="1"/>
</dbReference>
<dbReference type="EMBL" id="JAUDFV010000130">
    <property type="protein sequence ID" value="KAL2729400.1"/>
    <property type="molecule type" value="Genomic_DNA"/>
</dbReference>
<feature type="transmembrane region" description="Helical" evidence="7">
    <location>
        <begin position="99"/>
        <end position="125"/>
    </location>
</feature>
<dbReference type="SUPFAM" id="SSF103473">
    <property type="entry name" value="MFS general substrate transporter"/>
    <property type="match status" value="1"/>
</dbReference>
<dbReference type="InterPro" id="IPR036259">
    <property type="entry name" value="MFS_trans_sf"/>
</dbReference>
<feature type="compositionally biased region" description="Pro residues" evidence="6">
    <location>
        <begin position="15"/>
        <end position="39"/>
    </location>
</feature>
<evidence type="ECO:0000256" key="4">
    <source>
        <dbReference type="ARBA" id="ARBA00022989"/>
    </source>
</evidence>
<gene>
    <name evidence="9" type="ORF">V1478_005690</name>
</gene>
<comment type="caution">
    <text evidence="9">The sequence shown here is derived from an EMBL/GenBank/DDBJ whole genome shotgun (WGS) entry which is preliminary data.</text>
</comment>
<feature type="transmembrane region" description="Helical" evidence="7">
    <location>
        <begin position="164"/>
        <end position="183"/>
    </location>
</feature>
<organism evidence="9 10">
    <name type="scientific">Vespula squamosa</name>
    <name type="common">Southern yellow jacket</name>
    <name type="synonym">Wasp</name>
    <dbReference type="NCBI Taxonomy" id="30214"/>
    <lineage>
        <taxon>Eukaryota</taxon>
        <taxon>Metazoa</taxon>
        <taxon>Ecdysozoa</taxon>
        <taxon>Arthropoda</taxon>
        <taxon>Hexapoda</taxon>
        <taxon>Insecta</taxon>
        <taxon>Pterygota</taxon>
        <taxon>Neoptera</taxon>
        <taxon>Endopterygota</taxon>
        <taxon>Hymenoptera</taxon>
        <taxon>Apocrita</taxon>
        <taxon>Aculeata</taxon>
        <taxon>Vespoidea</taxon>
        <taxon>Vespidae</taxon>
        <taxon>Vespinae</taxon>
        <taxon>Vespula</taxon>
    </lineage>
</organism>
<keyword evidence="10" id="KW-1185">Reference proteome</keyword>
<dbReference type="Proteomes" id="UP001607302">
    <property type="component" value="Unassembled WGS sequence"/>
</dbReference>
<dbReference type="GO" id="GO:0016020">
    <property type="term" value="C:membrane"/>
    <property type="evidence" value="ECO:0007669"/>
    <property type="project" value="UniProtKB-SubCell"/>
</dbReference>
<keyword evidence="3 7" id="KW-0812">Transmembrane</keyword>
<keyword evidence="4 7" id="KW-1133">Transmembrane helix</keyword>
<feature type="compositionally biased region" description="Basic and acidic residues" evidence="6">
    <location>
        <begin position="1"/>
        <end position="14"/>
    </location>
</feature>
<dbReference type="PANTHER" id="PTHR23511">
    <property type="entry name" value="SYNAPTIC VESICLE GLYCOPROTEIN 2"/>
    <property type="match status" value="1"/>
</dbReference>